<keyword evidence="6" id="KW-0012">Acyltransferase</keyword>
<feature type="non-terminal residue" evidence="7">
    <location>
        <position position="1"/>
    </location>
</feature>
<dbReference type="EMBL" id="BARU01027970">
    <property type="protein sequence ID" value="GAH65217.1"/>
    <property type="molecule type" value="Genomic_DNA"/>
</dbReference>
<evidence type="ECO:0000256" key="4">
    <source>
        <dbReference type="ARBA" id="ARBA00022679"/>
    </source>
</evidence>
<organism evidence="7">
    <name type="scientific">marine sediment metagenome</name>
    <dbReference type="NCBI Taxonomy" id="412755"/>
    <lineage>
        <taxon>unclassified sequences</taxon>
        <taxon>metagenomes</taxon>
        <taxon>ecological metagenomes</taxon>
    </lineage>
</organism>
<comment type="subcellular location">
    <subcellularLocation>
        <location evidence="1">Cell inner membrane</location>
    </subcellularLocation>
</comment>
<sequence>ASVRVPFLGQPARFPVGAMRAAAIMRRQVIFMIGMYRGGNRYAVSFESLADFSKVAPRQREAAVEAAIARYAALLEQHVRAEPYNWFNFFDFWRGGDE</sequence>
<evidence type="ECO:0000256" key="5">
    <source>
        <dbReference type="ARBA" id="ARBA00023136"/>
    </source>
</evidence>
<proteinExistence type="predicted"/>
<dbReference type="PANTHER" id="PTHR30606">
    <property type="entry name" value="LIPID A BIOSYNTHESIS LAUROYL ACYLTRANSFERASE"/>
    <property type="match status" value="1"/>
</dbReference>
<dbReference type="AlphaFoldDB" id="X1H740"/>
<comment type="caution">
    <text evidence="7">The sequence shown here is derived from an EMBL/GenBank/DDBJ whole genome shotgun (WGS) entry which is preliminary data.</text>
</comment>
<evidence type="ECO:0000256" key="1">
    <source>
        <dbReference type="ARBA" id="ARBA00004533"/>
    </source>
</evidence>
<evidence type="ECO:0000256" key="3">
    <source>
        <dbReference type="ARBA" id="ARBA00022519"/>
    </source>
</evidence>
<evidence type="ECO:0000313" key="7">
    <source>
        <dbReference type="EMBL" id="GAH65217.1"/>
    </source>
</evidence>
<dbReference type="GO" id="GO:0005886">
    <property type="term" value="C:plasma membrane"/>
    <property type="evidence" value="ECO:0007669"/>
    <property type="project" value="UniProtKB-SubCell"/>
</dbReference>
<dbReference type="PANTHER" id="PTHR30606:SF9">
    <property type="entry name" value="LIPID A BIOSYNTHESIS LAUROYLTRANSFERASE"/>
    <property type="match status" value="1"/>
</dbReference>
<dbReference type="GO" id="GO:0016746">
    <property type="term" value="F:acyltransferase activity"/>
    <property type="evidence" value="ECO:0007669"/>
    <property type="project" value="UniProtKB-KW"/>
</dbReference>
<evidence type="ECO:0008006" key="8">
    <source>
        <dbReference type="Google" id="ProtNLM"/>
    </source>
</evidence>
<dbReference type="Pfam" id="PF03279">
    <property type="entry name" value="Lip_A_acyltrans"/>
    <property type="match status" value="1"/>
</dbReference>
<name>X1H740_9ZZZZ</name>
<keyword evidence="2" id="KW-1003">Cell membrane</keyword>
<keyword evidence="5" id="KW-0472">Membrane</keyword>
<accession>X1H740</accession>
<evidence type="ECO:0000256" key="2">
    <source>
        <dbReference type="ARBA" id="ARBA00022475"/>
    </source>
</evidence>
<dbReference type="GO" id="GO:0008610">
    <property type="term" value="P:lipid biosynthetic process"/>
    <property type="evidence" value="ECO:0007669"/>
    <property type="project" value="UniProtKB-ARBA"/>
</dbReference>
<gene>
    <name evidence="7" type="ORF">S03H2_44705</name>
</gene>
<keyword evidence="3" id="KW-0997">Cell inner membrane</keyword>
<dbReference type="GO" id="GO:1901137">
    <property type="term" value="P:carbohydrate derivative biosynthetic process"/>
    <property type="evidence" value="ECO:0007669"/>
    <property type="project" value="UniProtKB-ARBA"/>
</dbReference>
<reference evidence="7" key="1">
    <citation type="journal article" date="2014" name="Front. Microbiol.">
        <title>High frequency of phylogenetically diverse reductive dehalogenase-homologous genes in deep subseafloor sedimentary metagenomes.</title>
        <authorList>
            <person name="Kawai M."/>
            <person name="Futagami T."/>
            <person name="Toyoda A."/>
            <person name="Takaki Y."/>
            <person name="Nishi S."/>
            <person name="Hori S."/>
            <person name="Arai W."/>
            <person name="Tsubouchi T."/>
            <person name="Morono Y."/>
            <person name="Uchiyama I."/>
            <person name="Ito T."/>
            <person name="Fujiyama A."/>
            <person name="Inagaki F."/>
            <person name="Takami H."/>
        </authorList>
    </citation>
    <scope>NUCLEOTIDE SEQUENCE</scope>
    <source>
        <strain evidence="7">Expedition CK06-06</strain>
    </source>
</reference>
<protein>
    <recommendedName>
        <fullName evidence="8">Lipid A biosynthesis acyltransferase</fullName>
    </recommendedName>
</protein>
<evidence type="ECO:0000256" key="6">
    <source>
        <dbReference type="ARBA" id="ARBA00023315"/>
    </source>
</evidence>
<dbReference type="InterPro" id="IPR004960">
    <property type="entry name" value="LipA_acyltrans"/>
</dbReference>
<keyword evidence="4" id="KW-0808">Transferase</keyword>